<protein>
    <submittedName>
        <fullName evidence="5">DNA-binding protein</fullName>
    </submittedName>
</protein>
<dbReference type="PANTHER" id="PTHR30146:SF146">
    <property type="entry name" value="HTH-TYPE TRANSCRIPTIONAL REGULATOR TRER"/>
    <property type="match status" value="1"/>
</dbReference>
<gene>
    <name evidence="5" type="ORF">KP78_12680</name>
</gene>
<dbReference type="SUPFAM" id="SSF53822">
    <property type="entry name" value="Periplasmic binding protein-like I"/>
    <property type="match status" value="1"/>
</dbReference>
<proteinExistence type="predicted"/>
<dbReference type="Pfam" id="PF13377">
    <property type="entry name" value="Peripla_BP_3"/>
    <property type="match status" value="1"/>
</dbReference>
<dbReference type="SUPFAM" id="SSF47413">
    <property type="entry name" value="lambda repressor-like DNA-binding domains"/>
    <property type="match status" value="1"/>
</dbReference>
<feature type="domain" description="HTH lacI-type" evidence="4">
    <location>
        <begin position="2"/>
        <end position="56"/>
    </location>
</feature>
<evidence type="ECO:0000313" key="6">
    <source>
        <dbReference type="Proteomes" id="UP000031938"/>
    </source>
</evidence>
<dbReference type="PROSITE" id="PS00356">
    <property type="entry name" value="HTH_LACI_1"/>
    <property type="match status" value="1"/>
</dbReference>
<keyword evidence="1" id="KW-0805">Transcription regulation</keyword>
<accession>A0A0C2RI04</accession>
<dbReference type="PRINTS" id="PR00036">
    <property type="entry name" value="HTHLACI"/>
</dbReference>
<evidence type="ECO:0000313" key="5">
    <source>
        <dbReference type="EMBL" id="KIL49800.1"/>
    </source>
</evidence>
<dbReference type="InterPro" id="IPR010982">
    <property type="entry name" value="Lambda_DNA-bd_dom_sf"/>
</dbReference>
<organism evidence="5 6">
    <name type="scientific">Jeotgalibacillus soli</name>
    <dbReference type="NCBI Taxonomy" id="889306"/>
    <lineage>
        <taxon>Bacteria</taxon>
        <taxon>Bacillati</taxon>
        <taxon>Bacillota</taxon>
        <taxon>Bacilli</taxon>
        <taxon>Bacillales</taxon>
        <taxon>Caryophanaceae</taxon>
        <taxon>Jeotgalibacillus</taxon>
    </lineage>
</organism>
<evidence type="ECO:0000256" key="1">
    <source>
        <dbReference type="ARBA" id="ARBA00023015"/>
    </source>
</evidence>
<dbReference type="RefSeq" id="WP_041087036.1">
    <property type="nucleotide sequence ID" value="NZ_JXRP01000009.1"/>
</dbReference>
<keyword evidence="3" id="KW-0804">Transcription</keyword>
<dbReference type="PATRIC" id="fig|889306.3.peg.1278"/>
<name>A0A0C2RI04_9BACL</name>
<evidence type="ECO:0000256" key="3">
    <source>
        <dbReference type="ARBA" id="ARBA00023163"/>
    </source>
</evidence>
<evidence type="ECO:0000256" key="2">
    <source>
        <dbReference type="ARBA" id="ARBA00023125"/>
    </source>
</evidence>
<dbReference type="STRING" id="889306.KP78_12680"/>
<dbReference type="GO" id="GO:0000976">
    <property type="term" value="F:transcription cis-regulatory region binding"/>
    <property type="evidence" value="ECO:0007669"/>
    <property type="project" value="TreeGrafter"/>
</dbReference>
<dbReference type="OrthoDB" id="3180992at2"/>
<dbReference type="GO" id="GO:0003700">
    <property type="term" value="F:DNA-binding transcription factor activity"/>
    <property type="evidence" value="ECO:0007669"/>
    <property type="project" value="TreeGrafter"/>
</dbReference>
<evidence type="ECO:0000259" key="4">
    <source>
        <dbReference type="PROSITE" id="PS50932"/>
    </source>
</evidence>
<dbReference type="EMBL" id="JXRP01000009">
    <property type="protein sequence ID" value="KIL49800.1"/>
    <property type="molecule type" value="Genomic_DNA"/>
</dbReference>
<dbReference type="PROSITE" id="PS50932">
    <property type="entry name" value="HTH_LACI_2"/>
    <property type="match status" value="1"/>
</dbReference>
<keyword evidence="6" id="KW-1185">Reference proteome</keyword>
<sequence>MATIKDIAEIAKVSRTTVSRVINDTGYVSDDARERVLQAIKRTGYIPSEYAKSLRTKQTKVIGVILPKISTETVSRMVSGITEELSHYGYQVLLANTNLDPVLEIDYLKLLKARQVDGIILVATNVSDALIKEIHKLTIPFAVLGQEIPGVTSIHYDDYQAAYDITRHVIKKGHTSIGFIGVPEADQAVGYERKRAFIQAMRDHALPLNEHWIQEAKFDIDSGNEAIKRMFESRDKLAPTAVIAVTDRLAIGAMQYLKERGLSIPHDIGITGMGNSELSRYVTPPLTTIHYHYKTAGEEVARIILDKIDGKNNDEKKSALSYRLIERDSL</sequence>
<dbReference type="SMART" id="SM00354">
    <property type="entry name" value="HTH_LACI"/>
    <property type="match status" value="1"/>
</dbReference>
<dbReference type="Gene3D" id="1.10.260.40">
    <property type="entry name" value="lambda repressor-like DNA-binding domains"/>
    <property type="match status" value="1"/>
</dbReference>
<dbReference type="AlphaFoldDB" id="A0A0C2RI04"/>
<dbReference type="Pfam" id="PF00356">
    <property type="entry name" value="LacI"/>
    <property type="match status" value="1"/>
</dbReference>
<dbReference type="InterPro" id="IPR046335">
    <property type="entry name" value="LacI/GalR-like_sensor"/>
</dbReference>
<dbReference type="CDD" id="cd01542">
    <property type="entry name" value="PBP1_TreR-like"/>
    <property type="match status" value="1"/>
</dbReference>
<dbReference type="Proteomes" id="UP000031938">
    <property type="component" value="Unassembled WGS sequence"/>
</dbReference>
<comment type="caution">
    <text evidence="5">The sequence shown here is derived from an EMBL/GenBank/DDBJ whole genome shotgun (WGS) entry which is preliminary data.</text>
</comment>
<dbReference type="PANTHER" id="PTHR30146">
    <property type="entry name" value="LACI-RELATED TRANSCRIPTIONAL REPRESSOR"/>
    <property type="match status" value="1"/>
</dbReference>
<dbReference type="Gene3D" id="3.40.50.2300">
    <property type="match status" value="2"/>
</dbReference>
<dbReference type="InterPro" id="IPR000843">
    <property type="entry name" value="HTH_LacI"/>
</dbReference>
<dbReference type="InterPro" id="IPR028082">
    <property type="entry name" value="Peripla_BP_I"/>
</dbReference>
<dbReference type="CDD" id="cd01392">
    <property type="entry name" value="HTH_LacI"/>
    <property type="match status" value="1"/>
</dbReference>
<keyword evidence="2 5" id="KW-0238">DNA-binding</keyword>
<reference evidence="5 6" key="1">
    <citation type="submission" date="2015-01" db="EMBL/GenBank/DDBJ databases">
        <title>Genome sequencing of Jeotgalibacillus soli.</title>
        <authorList>
            <person name="Goh K.M."/>
            <person name="Chan K.-G."/>
            <person name="Yaakop A.S."/>
            <person name="Ee R."/>
            <person name="Gan H.M."/>
            <person name="Chan C.S."/>
        </authorList>
    </citation>
    <scope>NUCLEOTIDE SEQUENCE [LARGE SCALE GENOMIC DNA]</scope>
    <source>
        <strain evidence="5 6">P9</strain>
    </source>
</reference>